<dbReference type="STRING" id="656024.FsymDg_0948"/>
<proteinExistence type="predicted"/>
<organism evidence="1 2">
    <name type="scientific">Candidatus Protofrankia datiscae</name>
    <dbReference type="NCBI Taxonomy" id="2716812"/>
    <lineage>
        <taxon>Bacteria</taxon>
        <taxon>Bacillati</taxon>
        <taxon>Actinomycetota</taxon>
        <taxon>Actinomycetes</taxon>
        <taxon>Frankiales</taxon>
        <taxon>Frankiaceae</taxon>
        <taxon>Protofrankia</taxon>
    </lineage>
</organism>
<dbReference type="AlphaFoldDB" id="F8AXA2"/>
<protein>
    <submittedName>
        <fullName evidence="1">Uncharacterized protein</fullName>
    </submittedName>
</protein>
<dbReference type="EMBL" id="CP002801">
    <property type="protein sequence ID" value="AEH08454.1"/>
    <property type="molecule type" value="Genomic_DNA"/>
</dbReference>
<evidence type="ECO:0000313" key="2">
    <source>
        <dbReference type="Proteomes" id="UP000001549"/>
    </source>
</evidence>
<dbReference type="RefSeq" id="WP_013872432.1">
    <property type="nucleotide sequence ID" value="NC_015656.1"/>
</dbReference>
<gene>
    <name evidence="1" type="ordered locus">FsymDg_0948</name>
</gene>
<keyword evidence="2" id="KW-1185">Reference proteome</keyword>
<dbReference type="Proteomes" id="UP000001549">
    <property type="component" value="Chromosome"/>
</dbReference>
<dbReference type="KEGG" id="fsy:FsymDg_0948"/>
<name>F8AXA2_9ACTN</name>
<evidence type="ECO:0000313" key="1">
    <source>
        <dbReference type="EMBL" id="AEH08454.1"/>
    </source>
</evidence>
<sequence length="86" mass="9702">MSPTRSRPARRTAIEARWSRRRANYVARRAKATTPTARLMAAVDYLRGALCDVPPGRARQVGDDAAVHLAYLAEMLRREQIGREPQ</sequence>
<accession>F8AXA2</accession>
<reference evidence="1 2" key="1">
    <citation type="submission" date="2011-05" db="EMBL/GenBank/DDBJ databases">
        <title>Complete sequence of chromosome of Frankia symbiont of Datisca glomerata.</title>
        <authorList>
            <consortium name="US DOE Joint Genome Institute"/>
            <person name="Lucas S."/>
            <person name="Han J."/>
            <person name="Lapidus A."/>
            <person name="Cheng J.-F."/>
            <person name="Goodwin L."/>
            <person name="Pitluck S."/>
            <person name="Peters L."/>
            <person name="Mikhailova N."/>
            <person name="Chertkov O."/>
            <person name="Teshima H."/>
            <person name="Han C."/>
            <person name="Tapia R."/>
            <person name="Land M."/>
            <person name="Hauser L."/>
            <person name="Kyrpides N."/>
            <person name="Ivanova N."/>
            <person name="Pagani I."/>
            <person name="Berry A."/>
            <person name="Pawlowski K."/>
            <person name="Persson T."/>
            <person name="Vanden Heuvel B."/>
            <person name="Benson D."/>
            <person name="Woyke T."/>
        </authorList>
    </citation>
    <scope>NUCLEOTIDE SEQUENCE [LARGE SCALE GENOMIC DNA]</scope>
    <source>
        <strain evidence="2">4085684</strain>
    </source>
</reference>
<dbReference type="HOGENOM" id="CLU_2493346_0_0_11"/>